<dbReference type="Proteomes" id="UP000501690">
    <property type="component" value="Linkage Group LG5"/>
</dbReference>
<reference evidence="2 3" key="1">
    <citation type="submission" date="2019-04" db="EMBL/GenBank/DDBJ databases">
        <title>An improved genome assembly and genetic linkage map for asparagus bean, Vigna unguiculata ssp. sesquipedialis.</title>
        <authorList>
            <person name="Xia Q."/>
            <person name="Zhang R."/>
            <person name="Dong Y."/>
        </authorList>
    </citation>
    <scope>NUCLEOTIDE SEQUENCE [LARGE SCALE GENOMIC DNA]</scope>
    <source>
        <tissue evidence="2">Leaf</tissue>
    </source>
</reference>
<gene>
    <name evidence="2" type="ORF">DEO72_LG5g1305</name>
</gene>
<feature type="coiled-coil region" evidence="1">
    <location>
        <begin position="124"/>
        <end position="179"/>
    </location>
</feature>
<keyword evidence="1" id="KW-0175">Coiled coil</keyword>
<dbReference type="EMBL" id="CP039349">
    <property type="protein sequence ID" value="QCD93233.1"/>
    <property type="molecule type" value="Genomic_DNA"/>
</dbReference>
<evidence type="ECO:0000256" key="1">
    <source>
        <dbReference type="SAM" id="Coils"/>
    </source>
</evidence>
<sequence length="199" mass="23426">MYDGVSLMVKKILEEGWVRLTHGMRPKVLHNTSRVRLLAFQTTRLRILWEYLRRKELSERETQVSVSTTFGETRLGGKDLRSLILIEATKLVAKLDEKERNSLPMLRQVDFIDGVIHAGLARAYGELDNDMRKCKEEFKEFERQDVNYRKDFKHISQKIKKLEDKLEKVQKQVIVHCNETSNSFVSTLYVRIHPKLKPL</sequence>
<name>A0A4D6LXM6_VIGUN</name>
<keyword evidence="3" id="KW-1185">Reference proteome</keyword>
<accession>A0A4D6LXM6</accession>
<proteinExistence type="predicted"/>
<protein>
    <submittedName>
        <fullName evidence="2">Structural maintenance of chromosome 4</fullName>
    </submittedName>
</protein>
<evidence type="ECO:0000313" key="3">
    <source>
        <dbReference type="Proteomes" id="UP000501690"/>
    </source>
</evidence>
<organism evidence="2 3">
    <name type="scientific">Vigna unguiculata</name>
    <name type="common">Cowpea</name>
    <dbReference type="NCBI Taxonomy" id="3917"/>
    <lineage>
        <taxon>Eukaryota</taxon>
        <taxon>Viridiplantae</taxon>
        <taxon>Streptophyta</taxon>
        <taxon>Embryophyta</taxon>
        <taxon>Tracheophyta</taxon>
        <taxon>Spermatophyta</taxon>
        <taxon>Magnoliopsida</taxon>
        <taxon>eudicotyledons</taxon>
        <taxon>Gunneridae</taxon>
        <taxon>Pentapetalae</taxon>
        <taxon>rosids</taxon>
        <taxon>fabids</taxon>
        <taxon>Fabales</taxon>
        <taxon>Fabaceae</taxon>
        <taxon>Papilionoideae</taxon>
        <taxon>50 kb inversion clade</taxon>
        <taxon>NPAAA clade</taxon>
        <taxon>indigoferoid/millettioid clade</taxon>
        <taxon>Phaseoleae</taxon>
        <taxon>Vigna</taxon>
    </lineage>
</organism>
<dbReference type="AlphaFoldDB" id="A0A4D6LXM6"/>
<evidence type="ECO:0000313" key="2">
    <source>
        <dbReference type="EMBL" id="QCD93233.1"/>
    </source>
</evidence>